<sequence>METSQDIVTEVDDKGIMTVTLNRPGKKNAMRLAMWQRLGEIFREASAKAGITGVILTGAGGNFCTGADISEFDDVRATPEQGMEYDRINDETVRAIRDCGKPVCAAISGYCVGGGMSLALACDFRVASSGARIGITAGRLGLVYSLMDCQLLMEQVGLKSAKRILLGADIFDLELARSLGLIDLLAGADADARARKLLHQMACNAPLSQAGNKAILNAIADGSIAERRQELERMISASFGSEDYAEGRKAFAERRPAHFKGR</sequence>
<dbReference type="InterPro" id="IPR029045">
    <property type="entry name" value="ClpP/crotonase-like_dom_sf"/>
</dbReference>
<dbReference type="InterPro" id="IPR014748">
    <property type="entry name" value="Enoyl-CoA_hydra_C"/>
</dbReference>
<name>A0ABT4ZGB6_9RHOB</name>
<accession>A0ABT4ZGB6</accession>
<dbReference type="SUPFAM" id="SSF52096">
    <property type="entry name" value="ClpP/crotonase"/>
    <property type="match status" value="1"/>
</dbReference>
<dbReference type="Pfam" id="PF00378">
    <property type="entry name" value="ECH_1"/>
    <property type="match status" value="1"/>
</dbReference>
<gene>
    <name evidence="2" type="ORF">PAF17_12970</name>
</gene>
<proteinExistence type="inferred from homology"/>
<dbReference type="RefSeq" id="WP_271889531.1">
    <property type="nucleotide sequence ID" value="NZ_JAQBIE010000016.1"/>
</dbReference>
<evidence type="ECO:0000313" key="3">
    <source>
        <dbReference type="Proteomes" id="UP001165641"/>
    </source>
</evidence>
<dbReference type="Gene3D" id="3.90.226.10">
    <property type="entry name" value="2-enoyl-CoA Hydratase, Chain A, domain 1"/>
    <property type="match status" value="1"/>
</dbReference>
<dbReference type="EMBL" id="JAQBIE010000016">
    <property type="protein sequence ID" value="MDB6178409.1"/>
    <property type="molecule type" value="Genomic_DNA"/>
</dbReference>
<evidence type="ECO:0000256" key="1">
    <source>
        <dbReference type="ARBA" id="ARBA00005254"/>
    </source>
</evidence>
<dbReference type="PANTHER" id="PTHR42964">
    <property type="entry name" value="ENOYL-COA HYDRATASE"/>
    <property type="match status" value="1"/>
</dbReference>
<evidence type="ECO:0000313" key="2">
    <source>
        <dbReference type="EMBL" id="MDB6178409.1"/>
    </source>
</evidence>
<keyword evidence="3" id="KW-1185">Reference proteome</keyword>
<dbReference type="InterPro" id="IPR001753">
    <property type="entry name" value="Enoyl-CoA_hydra/iso"/>
</dbReference>
<dbReference type="Gene3D" id="1.10.12.10">
    <property type="entry name" value="Lyase 2-enoyl-coa Hydratase, Chain A, domain 2"/>
    <property type="match status" value="1"/>
</dbReference>
<reference evidence="2" key="1">
    <citation type="submission" date="2022-12" db="EMBL/GenBank/DDBJ databases">
        <title>Paracoccus onchidii sp. nov., isolated from a marine invertebrate from the South China Sea.</title>
        <authorList>
            <person name="Xu S."/>
            <person name="Liu Z."/>
            <person name="Xu Y."/>
        </authorList>
    </citation>
    <scope>NUCLEOTIDE SEQUENCE</scope>
    <source>
        <strain evidence="2">Z330</strain>
    </source>
</reference>
<organism evidence="2 3">
    <name type="scientific">Paracoccus onchidii</name>
    <dbReference type="NCBI Taxonomy" id="3017813"/>
    <lineage>
        <taxon>Bacteria</taxon>
        <taxon>Pseudomonadati</taxon>
        <taxon>Pseudomonadota</taxon>
        <taxon>Alphaproteobacteria</taxon>
        <taxon>Rhodobacterales</taxon>
        <taxon>Paracoccaceae</taxon>
        <taxon>Paracoccus</taxon>
    </lineage>
</organism>
<dbReference type="Proteomes" id="UP001165641">
    <property type="component" value="Unassembled WGS sequence"/>
</dbReference>
<dbReference type="InterPro" id="IPR051683">
    <property type="entry name" value="Enoyl-CoA_Hydratase/Isomerase"/>
</dbReference>
<comment type="caution">
    <text evidence="2">The sequence shown here is derived from an EMBL/GenBank/DDBJ whole genome shotgun (WGS) entry which is preliminary data.</text>
</comment>
<dbReference type="CDD" id="cd06558">
    <property type="entry name" value="crotonase-like"/>
    <property type="match status" value="1"/>
</dbReference>
<comment type="similarity">
    <text evidence="1">Belongs to the enoyl-CoA hydratase/isomerase family.</text>
</comment>
<dbReference type="PANTHER" id="PTHR42964:SF1">
    <property type="entry name" value="POLYKETIDE BIOSYNTHESIS ENOYL-COA HYDRATASE PKSH-RELATED"/>
    <property type="match status" value="1"/>
</dbReference>
<protein>
    <submittedName>
        <fullName evidence="2">Enoyl-CoA hydratase-related protein</fullName>
    </submittedName>
</protein>